<dbReference type="Proteomes" id="UP000183257">
    <property type="component" value="Unassembled WGS sequence"/>
</dbReference>
<protein>
    <recommendedName>
        <fullName evidence="4">DUF456 domain-containing protein</fullName>
    </recommendedName>
</protein>
<evidence type="ECO:0000313" key="3">
    <source>
        <dbReference type="Proteomes" id="UP000183257"/>
    </source>
</evidence>
<dbReference type="RefSeq" id="WP_072304260.1">
    <property type="nucleotide sequence ID" value="NZ_FPIY01000004.1"/>
</dbReference>
<name>A0A1K1QH87_9FLAO</name>
<keyword evidence="3" id="KW-1185">Reference proteome</keyword>
<sequence length="172" mass="18739">MDIALLVLGIILMLTGIIGSFLPVLPGPPISWLGLLVLYLTKAIPYDWVFLGITLVIALVVFALDYIIPAIGTKKFGGTKAGMIGTTIGLLVAIFFPVLGIFGIVVWPFVGAFVGELINKADQKTAFKAAFGSFIGFLTGTFLKFMLSIIYIGLFIAKVWEFSEELFPFFYN</sequence>
<feature type="transmembrane region" description="Helical" evidence="1">
    <location>
        <begin position="43"/>
        <end position="68"/>
    </location>
</feature>
<dbReference type="EMBL" id="FPIY01000004">
    <property type="protein sequence ID" value="SFW59290.1"/>
    <property type="molecule type" value="Genomic_DNA"/>
</dbReference>
<feature type="transmembrane region" description="Helical" evidence="1">
    <location>
        <begin position="88"/>
        <end position="110"/>
    </location>
</feature>
<keyword evidence="1" id="KW-0472">Membrane</keyword>
<evidence type="ECO:0008006" key="4">
    <source>
        <dbReference type="Google" id="ProtNLM"/>
    </source>
</evidence>
<keyword evidence="1" id="KW-0812">Transmembrane</keyword>
<proteinExistence type="predicted"/>
<reference evidence="3" key="1">
    <citation type="submission" date="2016-11" db="EMBL/GenBank/DDBJ databases">
        <authorList>
            <person name="Varghese N."/>
            <person name="Submissions S."/>
        </authorList>
    </citation>
    <scope>NUCLEOTIDE SEQUENCE [LARGE SCALE GENOMIC DNA]</scope>
    <source>
        <strain evidence="3">DSM 24786</strain>
    </source>
</reference>
<dbReference type="PANTHER" id="PTHR39165:SF1">
    <property type="entry name" value="DUF456 DOMAIN-CONTAINING PROTEIN"/>
    <property type="match status" value="1"/>
</dbReference>
<dbReference type="STRING" id="76595.SAMN05660313_02624"/>
<organism evidence="2 3">
    <name type="scientific">Cellulophaga fucicola</name>
    <dbReference type="NCBI Taxonomy" id="76595"/>
    <lineage>
        <taxon>Bacteria</taxon>
        <taxon>Pseudomonadati</taxon>
        <taxon>Bacteroidota</taxon>
        <taxon>Flavobacteriia</taxon>
        <taxon>Flavobacteriales</taxon>
        <taxon>Flavobacteriaceae</taxon>
        <taxon>Cellulophaga</taxon>
    </lineage>
</organism>
<dbReference type="AlphaFoldDB" id="A0A1K1QH87"/>
<dbReference type="PANTHER" id="PTHR39165">
    <property type="entry name" value="IG HYPOTHETICAL 17883"/>
    <property type="match status" value="1"/>
</dbReference>
<dbReference type="Pfam" id="PF04306">
    <property type="entry name" value="DUF456"/>
    <property type="match status" value="1"/>
</dbReference>
<gene>
    <name evidence="2" type="ORF">SAMN05660313_02624</name>
</gene>
<dbReference type="OrthoDB" id="9808460at2"/>
<feature type="transmembrane region" description="Helical" evidence="1">
    <location>
        <begin position="130"/>
        <end position="157"/>
    </location>
</feature>
<keyword evidence="1" id="KW-1133">Transmembrane helix</keyword>
<dbReference type="InterPro" id="IPR007403">
    <property type="entry name" value="DUF456"/>
</dbReference>
<accession>A0A1K1QH87</accession>
<evidence type="ECO:0000256" key="1">
    <source>
        <dbReference type="SAM" id="Phobius"/>
    </source>
</evidence>
<evidence type="ECO:0000313" key="2">
    <source>
        <dbReference type="EMBL" id="SFW59290.1"/>
    </source>
</evidence>